<dbReference type="GO" id="GO:0008081">
    <property type="term" value="F:phosphoric diester hydrolase activity"/>
    <property type="evidence" value="ECO:0007669"/>
    <property type="project" value="EnsemblFungi"/>
</dbReference>
<evidence type="ECO:0000256" key="9">
    <source>
        <dbReference type="SAM" id="MobiDB-lite"/>
    </source>
</evidence>
<evidence type="ECO:0000313" key="11">
    <source>
        <dbReference type="EMBL" id="KAF6059672.1"/>
    </source>
</evidence>
<dbReference type="Gene3D" id="3.60.10.10">
    <property type="entry name" value="Endonuclease/exonuclease/phosphatase"/>
    <property type="match status" value="1"/>
</dbReference>
<evidence type="ECO:0000256" key="2">
    <source>
        <dbReference type="ARBA" id="ARBA00007092"/>
    </source>
</evidence>
<feature type="domain" description="Endonuclease/exonuclease/phosphatase" evidence="10">
    <location>
        <begin position="24"/>
        <end position="356"/>
    </location>
</feature>
<dbReference type="GO" id="GO:0005634">
    <property type="term" value="C:nucleus"/>
    <property type="evidence" value="ECO:0007669"/>
    <property type="project" value="TreeGrafter"/>
</dbReference>
<dbReference type="SUPFAM" id="SSF56219">
    <property type="entry name" value="DNase I-like"/>
    <property type="match status" value="1"/>
</dbReference>
<comment type="caution">
    <text evidence="11">The sequence shown here is derived from an EMBL/GenBank/DDBJ whole genome shotgun (WGS) entry which is preliminary data.</text>
</comment>
<comment type="cofactor">
    <cofactor evidence="1">
        <name>Mn(2+)</name>
        <dbReference type="ChEBI" id="CHEBI:29035"/>
    </cofactor>
</comment>
<dbReference type="PANTHER" id="PTHR22748">
    <property type="entry name" value="AP ENDONUCLEASE"/>
    <property type="match status" value="1"/>
</dbReference>
<evidence type="ECO:0000256" key="6">
    <source>
        <dbReference type="PIRSR" id="PIRSR604808-1"/>
    </source>
</evidence>
<dbReference type="GO" id="GO:0003677">
    <property type="term" value="F:DNA binding"/>
    <property type="evidence" value="ECO:0007669"/>
    <property type="project" value="InterPro"/>
</dbReference>
<dbReference type="PROSITE" id="PS00728">
    <property type="entry name" value="AP_NUCLEASE_F1_3"/>
    <property type="match status" value="1"/>
</dbReference>
<organism evidence="11 12">
    <name type="scientific">Candida parapsilosis</name>
    <name type="common">Yeast</name>
    <dbReference type="NCBI Taxonomy" id="5480"/>
    <lineage>
        <taxon>Eukaryota</taxon>
        <taxon>Fungi</taxon>
        <taxon>Dikarya</taxon>
        <taxon>Ascomycota</taxon>
        <taxon>Saccharomycotina</taxon>
        <taxon>Pichiomycetes</taxon>
        <taxon>Debaryomycetaceae</taxon>
        <taxon>Candida/Lodderomyces clade</taxon>
        <taxon>Candida</taxon>
    </lineage>
</organism>
<evidence type="ECO:0000313" key="12">
    <source>
        <dbReference type="Proteomes" id="UP000590412"/>
    </source>
</evidence>
<dbReference type="GO" id="GO:0046872">
    <property type="term" value="F:metal ion binding"/>
    <property type="evidence" value="ECO:0007669"/>
    <property type="project" value="UniProtKB-KW"/>
</dbReference>
<evidence type="ECO:0000256" key="5">
    <source>
        <dbReference type="ARBA" id="ARBA00022842"/>
    </source>
</evidence>
<feature type="binding site" evidence="7">
    <location>
        <position position="222"/>
    </location>
    <ligand>
        <name>Mg(2+)</name>
        <dbReference type="ChEBI" id="CHEBI:18420"/>
        <label>1</label>
    </ligand>
</feature>
<feature type="active site" description="Proton donor/acceptor" evidence="6">
    <location>
        <position position="220"/>
    </location>
</feature>
<dbReference type="AlphaFoldDB" id="A0A8X7TDP1"/>
<evidence type="ECO:0000256" key="1">
    <source>
        <dbReference type="ARBA" id="ARBA00001936"/>
    </source>
</evidence>
<evidence type="ECO:0000256" key="4">
    <source>
        <dbReference type="ARBA" id="ARBA00022801"/>
    </source>
</evidence>
<keyword evidence="7" id="KW-0464">Manganese</keyword>
<feature type="region of interest" description="Disordered" evidence="9">
    <location>
        <begin position="411"/>
        <end position="456"/>
    </location>
</feature>
<dbReference type="OrthoDB" id="391817at2759"/>
<evidence type="ECO:0000259" key="10">
    <source>
        <dbReference type="Pfam" id="PF03372"/>
    </source>
</evidence>
<dbReference type="InterPro" id="IPR004808">
    <property type="entry name" value="AP_endonuc_1"/>
</dbReference>
<dbReference type="InterPro" id="IPR020848">
    <property type="entry name" value="AP_endonuclease_F1_CS"/>
</dbReference>
<dbReference type="GO" id="GO:0006284">
    <property type="term" value="P:base-excision repair"/>
    <property type="evidence" value="ECO:0007669"/>
    <property type="project" value="EnsemblFungi"/>
</dbReference>
<dbReference type="InterPro" id="IPR036691">
    <property type="entry name" value="Endo/exonu/phosph_ase_sf"/>
</dbReference>
<feature type="compositionally biased region" description="Low complexity" evidence="9">
    <location>
        <begin position="417"/>
        <end position="441"/>
    </location>
</feature>
<dbReference type="GO" id="GO:0008311">
    <property type="term" value="F:double-stranded DNA 3'-5' DNA exonuclease activity"/>
    <property type="evidence" value="ECO:0007669"/>
    <property type="project" value="EnsemblFungi"/>
</dbReference>
<feature type="binding site" evidence="7">
    <location>
        <position position="356"/>
    </location>
    <ligand>
        <name>Mg(2+)</name>
        <dbReference type="ChEBI" id="CHEBI:18420"/>
        <label>1</label>
    </ligand>
</feature>
<feature type="site" description="Important for catalytic activity" evidence="8">
    <location>
        <position position="329"/>
    </location>
</feature>
<keyword evidence="4" id="KW-0378">Hydrolase</keyword>
<dbReference type="EMBL" id="JABWAB010000001">
    <property type="protein sequence ID" value="KAF6059672.1"/>
    <property type="molecule type" value="Genomic_DNA"/>
</dbReference>
<evidence type="ECO:0000256" key="3">
    <source>
        <dbReference type="ARBA" id="ARBA00022723"/>
    </source>
</evidence>
<keyword evidence="5 7" id="KW-0460">Magnesium</keyword>
<comment type="similarity">
    <text evidence="2">Belongs to the DNA repair enzymes AP/ExoA family.</text>
</comment>
<dbReference type="Pfam" id="PF03372">
    <property type="entry name" value="Exo_endo_phos"/>
    <property type="match status" value="1"/>
</dbReference>
<keyword evidence="3 7" id="KW-0479">Metal-binding</keyword>
<feature type="binding site" evidence="7">
    <location>
        <position position="355"/>
    </location>
    <ligand>
        <name>Mg(2+)</name>
        <dbReference type="ChEBI" id="CHEBI:18420"/>
        <label>1</label>
    </ligand>
</feature>
<evidence type="ECO:0000256" key="8">
    <source>
        <dbReference type="PIRSR" id="PIRSR604808-3"/>
    </source>
</evidence>
<dbReference type="InterPro" id="IPR005135">
    <property type="entry name" value="Endo/exonuclease/phosphatase"/>
</dbReference>
<feature type="binding site" evidence="7">
    <location>
        <position position="220"/>
    </location>
    <ligand>
        <name>Mg(2+)</name>
        <dbReference type="ChEBI" id="CHEBI:18420"/>
        <label>1</label>
    </ligand>
</feature>
<accession>A0A8X7TDP1</accession>
<feature type="active site" evidence="6">
    <location>
        <position position="178"/>
    </location>
</feature>
<keyword evidence="11" id="KW-0540">Nuclease</keyword>
<feature type="active site" description="Proton acceptor" evidence="6">
    <location>
        <position position="356"/>
    </location>
</feature>
<feature type="binding site" evidence="7">
    <location>
        <position position="27"/>
    </location>
    <ligand>
        <name>Mg(2+)</name>
        <dbReference type="ChEBI" id="CHEBI:18420"/>
        <label>1</label>
    </ligand>
</feature>
<protein>
    <submittedName>
        <fullName evidence="11">Endonuclease/Exonuclease/phosphatase family protein</fullName>
    </submittedName>
</protein>
<feature type="binding site" evidence="7">
    <location>
        <position position="63"/>
    </location>
    <ligand>
        <name>Mg(2+)</name>
        <dbReference type="ChEBI" id="CHEBI:18420"/>
        <label>1</label>
    </ligand>
</feature>
<dbReference type="PANTHER" id="PTHR22748:SF4">
    <property type="entry name" value="DNA-(APURINIC OR APYRIMIDINIC SITE) ENDONUCLEASE 2"/>
    <property type="match status" value="1"/>
</dbReference>
<evidence type="ECO:0000256" key="7">
    <source>
        <dbReference type="PIRSR" id="PIRSR604808-2"/>
    </source>
</evidence>
<keyword evidence="11" id="KW-0255">Endonuclease</keyword>
<dbReference type="Proteomes" id="UP000590412">
    <property type="component" value="Unassembled WGS sequence"/>
</dbReference>
<reference evidence="11" key="1">
    <citation type="submission" date="2020-03" db="EMBL/GenBank/DDBJ databases">
        <title>FDA dAtabase for Regulatory Grade micrObial Sequences (FDA-ARGOS): Supporting development and validation of Infectious Disease Dx tests.</title>
        <authorList>
            <person name="Campos J."/>
            <person name="Goldberg B."/>
            <person name="Tallon L."/>
            <person name="Sadzewicz L."/>
            <person name="Vavikolanu K."/>
            <person name="Mehta A."/>
            <person name="Aluvathingal J."/>
            <person name="Nadendla S."/>
            <person name="Nandy P."/>
            <person name="Geyer C."/>
            <person name="Yan Y."/>
            <person name="Sichtig H."/>
        </authorList>
    </citation>
    <scope>NUCLEOTIDE SEQUENCE [LARGE SCALE GENOMIC DNA]</scope>
    <source>
        <strain evidence="11">FDAARGOS_652</strain>
    </source>
</reference>
<name>A0A8X7TDP1_CANPA</name>
<feature type="site" description="Transition state stabilizer" evidence="8">
    <location>
        <position position="222"/>
    </location>
</feature>
<gene>
    <name evidence="11" type="ORF">FOB60_001254</name>
</gene>
<proteinExistence type="inferred from homology"/>
<comment type="cofactor">
    <cofactor evidence="7">
        <name>Mg(2+)</name>
        <dbReference type="ChEBI" id="CHEBI:18420"/>
    </cofactor>
    <cofactor evidence="7">
        <name>Mn(2+)</name>
        <dbReference type="ChEBI" id="CHEBI:29035"/>
    </cofactor>
    <text evidence="7">Probably binds two magnesium or manganese ions per subunit.</text>
</comment>
<dbReference type="PROSITE" id="PS51435">
    <property type="entry name" value="AP_NUCLEASE_F1_4"/>
    <property type="match status" value="1"/>
</dbReference>
<sequence>MADLRSQQPFTKIIAKNGNSIRFITFNVNGIKTVFNYHPWNKINNDFNTMFDLLEADIITLQELKLTEQSLTTLKNIGHLQSYKSFISLPTRKKGYSGVGLFVRIPQTPLQKRYLTVTKAEEGLTGWLCDKTGNPYRSQDDNIGGYTDINEQQGLHIDSEGRCVVVELASNCVVFALYCPANSSGTDEGEEFRLQFLQQLMKRCHNLKFNEGKDVIIMGDINVCLDLIDSAEGINERIMAKQITDVSDGNQFEVANYDECCKFKQSKRARELMNEYVIRSMIQECTSQTLTNQFLYDTTRYIQGRRRKMYTVWNTLTNSRQVNYGSRIDLILCSSPEMVKQVSNADIWPFILGSDHCPVFTDFDIPWRQDSSSLIADSVVDNCYKLQFEAKTHFKLNKMRDISTLFGNAKKRSIQQSDTETSSSVEPTPSSSSKSATPDSSQLKNDLYPHSTTSKRPKLVYTSRKIVKKDAKPKAINDYFS</sequence>
<feature type="site" description="Interaction with DNA substrate" evidence="8">
    <location>
        <position position="356"/>
    </location>
</feature>
<dbReference type="GO" id="GO:0003906">
    <property type="term" value="F:DNA-(apurinic or apyrimidinic site) endonuclease activity"/>
    <property type="evidence" value="ECO:0007669"/>
    <property type="project" value="EnsemblFungi"/>
</dbReference>